<feature type="region of interest" description="Disordered" evidence="1">
    <location>
        <begin position="115"/>
        <end position="199"/>
    </location>
</feature>
<dbReference type="PhylomeDB" id="B4L2C1"/>
<feature type="compositionally biased region" description="Polar residues" evidence="1">
    <location>
        <begin position="149"/>
        <end position="163"/>
    </location>
</feature>
<feature type="region of interest" description="Disordered" evidence="1">
    <location>
        <begin position="80"/>
        <end position="100"/>
    </location>
</feature>
<proteinExistence type="predicted"/>
<feature type="compositionally biased region" description="Basic and acidic residues" evidence="1">
    <location>
        <begin position="123"/>
        <end position="136"/>
    </location>
</feature>
<accession>B4L2C1</accession>
<evidence type="ECO:0000313" key="3">
    <source>
        <dbReference type="Proteomes" id="UP000009192"/>
    </source>
</evidence>
<sequence length="199" mass="23067">MAGSTKRYPKLRFALITEDALDKLRPETRPTESHLMEVKDMYETISNTVNMAVEKKLRNLRLDKLDQIIEEKISLYHDRQRKSLRGEESPKSYGTEESMYTASDYTFKPTKVRANRLASPSPKEARTRKTSKKEAYTNDFPFKLRTSDYKATTANNNMTTRSGSGARRNSVAEMKKHDSSLDISAKYFKDLSHRNKRKQ</sequence>
<reference evidence="2 3" key="1">
    <citation type="journal article" date="2007" name="Nature">
        <title>Evolution of genes and genomes on the Drosophila phylogeny.</title>
        <authorList>
            <consortium name="Drosophila 12 Genomes Consortium"/>
            <person name="Clark A.G."/>
            <person name="Eisen M.B."/>
            <person name="Smith D.R."/>
            <person name="Bergman C.M."/>
            <person name="Oliver B."/>
            <person name="Markow T.A."/>
            <person name="Kaufman T.C."/>
            <person name="Kellis M."/>
            <person name="Gelbart W."/>
            <person name="Iyer V.N."/>
            <person name="Pollard D.A."/>
            <person name="Sackton T.B."/>
            <person name="Larracuente A.M."/>
            <person name="Singh N.D."/>
            <person name="Abad J.P."/>
            <person name="Abt D.N."/>
            <person name="Adryan B."/>
            <person name="Aguade M."/>
            <person name="Akashi H."/>
            <person name="Anderson W.W."/>
            <person name="Aquadro C.F."/>
            <person name="Ardell D.H."/>
            <person name="Arguello R."/>
            <person name="Artieri C.G."/>
            <person name="Barbash D.A."/>
            <person name="Barker D."/>
            <person name="Barsanti P."/>
            <person name="Batterham P."/>
            <person name="Batzoglou S."/>
            <person name="Begun D."/>
            <person name="Bhutkar A."/>
            <person name="Blanco E."/>
            <person name="Bosak S.A."/>
            <person name="Bradley R.K."/>
            <person name="Brand A.D."/>
            <person name="Brent M.R."/>
            <person name="Brooks A.N."/>
            <person name="Brown R.H."/>
            <person name="Butlin R.K."/>
            <person name="Caggese C."/>
            <person name="Calvi B.R."/>
            <person name="Bernardo de Carvalho A."/>
            <person name="Caspi A."/>
            <person name="Castrezana S."/>
            <person name="Celniker S.E."/>
            <person name="Chang J.L."/>
            <person name="Chapple C."/>
            <person name="Chatterji S."/>
            <person name="Chinwalla A."/>
            <person name="Civetta A."/>
            <person name="Clifton S.W."/>
            <person name="Comeron J.M."/>
            <person name="Costello J.C."/>
            <person name="Coyne J.A."/>
            <person name="Daub J."/>
            <person name="David R.G."/>
            <person name="Delcher A.L."/>
            <person name="Delehaunty K."/>
            <person name="Do C.B."/>
            <person name="Ebling H."/>
            <person name="Edwards K."/>
            <person name="Eickbush T."/>
            <person name="Evans J.D."/>
            <person name="Filipski A."/>
            <person name="Findeiss S."/>
            <person name="Freyhult E."/>
            <person name="Fulton L."/>
            <person name="Fulton R."/>
            <person name="Garcia A.C."/>
            <person name="Gardiner A."/>
            <person name="Garfield D.A."/>
            <person name="Garvin B.E."/>
            <person name="Gibson G."/>
            <person name="Gilbert D."/>
            <person name="Gnerre S."/>
            <person name="Godfrey J."/>
            <person name="Good R."/>
            <person name="Gotea V."/>
            <person name="Gravely B."/>
            <person name="Greenberg A.J."/>
            <person name="Griffiths-Jones S."/>
            <person name="Gross S."/>
            <person name="Guigo R."/>
            <person name="Gustafson E.A."/>
            <person name="Haerty W."/>
            <person name="Hahn M.W."/>
            <person name="Halligan D.L."/>
            <person name="Halpern A.L."/>
            <person name="Halter G.M."/>
            <person name="Han M.V."/>
            <person name="Heger A."/>
            <person name="Hillier L."/>
            <person name="Hinrichs A.S."/>
            <person name="Holmes I."/>
            <person name="Hoskins R.A."/>
            <person name="Hubisz M.J."/>
            <person name="Hultmark D."/>
            <person name="Huntley M.A."/>
            <person name="Jaffe D.B."/>
            <person name="Jagadeeshan S."/>
            <person name="Jeck W.R."/>
            <person name="Johnson J."/>
            <person name="Jones C.D."/>
            <person name="Jordan W.C."/>
            <person name="Karpen G.H."/>
            <person name="Kataoka E."/>
            <person name="Keightley P.D."/>
            <person name="Kheradpour P."/>
            <person name="Kirkness E.F."/>
            <person name="Koerich L.B."/>
            <person name="Kristiansen K."/>
            <person name="Kudrna D."/>
            <person name="Kulathinal R.J."/>
            <person name="Kumar S."/>
            <person name="Kwok R."/>
            <person name="Lander E."/>
            <person name="Langley C.H."/>
            <person name="Lapoint R."/>
            <person name="Lazzaro B.P."/>
            <person name="Lee S.J."/>
            <person name="Levesque L."/>
            <person name="Li R."/>
            <person name="Lin C.F."/>
            <person name="Lin M.F."/>
            <person name="Lindblad-Toh K."/>
            <person name="Llopart A."/>
            <person name="Long M."/>
            <person name="Low L."/>
            <person name="Lozovsky E."/>
            <person name="Lu J."/>
            <person name="Luo M."/>
            <person name="Machado C.A."/>
            <person name="Makalowski W."/>
            <person name="Marzo M."/>
            <person name="Matsuda M."/>
            <person name="Matzkin L."/>
            <person name="McAllister B."/>
            <person name="McBride C.S."/>
            <person name="McKernan B."/>
            <person name="McKernan K."/>
            <person name="Mendez-Lago M."/>
            <person name="Minx P."/>
            <person name="Mollenhauer M.U."/>
            <person name="Montooth K."/>
            <person name="Mount S.M."/>
            <person name="Mu X."/>
            <person name="Myers E."/>
            <person name="Negre B."/>
            <person name="Newfeld S."/>
            <person name="Nielsen R."/>
            <person name="Noor M.A."/>
            <person name="O'Grady P."/>
            <person name="Pachter L."/>
            <person name="Papaceit M."/>
            <person name="Parisi M.J."/>
            <person name="Parisi M."/>
            <person name="Parts L."/>
            <person name="Pedersen J.S."/>
            <person name="Pesole G."/>
            <person name="Phillippy A.M."/>
            <person name="Ponting C.P."/>
            <person name="Pop M."/>
            <person name="Porcelli D."/>
            <person name="Powell J.R."/>
            <person name="Prohaska S."/>
            <person name="Pruitt K."/>
            <person name="Puig M."/>
            <person name="Quesneville H."/>
            <person name="Ram K.R."/>
            <person name="Rand D."/>
            <person name="Rasmussen M.D."/>
            <person name="Reed L.K."/>
            <person name="Reenan R."/>
            <person name="Reily A."/>
            <person name="Remington K.A."/>
            <person name="Rieger T.T."/>
            <person name="Ritchie M.G."/>
            <person name="Robin C."/>
            <person name="Rogers Y.H."/>
            <person name="Rohde C."/>
            <person name="Rozas J."/>
            <person name="Rubenfield M.J."/>
            <person name="Ruiz A."/>
            <person name="Russo S."/>
            <person name="Salzberg S.L."/>
            <person name="Sanchez-Gracia A."/>
            <person name="Saranga D.J."/>
            <person name="Sato H."/>
            <person name="Schaeffer S.W."/>
            <person name="Schatz M.C."/>
            <person name="Schlenke T."/>
            <person name="Schwartz R."/>
            <person name="Segarra C."/>
            <person name="Singh R.S."/>
            <person name="Sirot L."/>
            <person name="Sirota M."/>
            <person name="Sisneros N.B."/>
            <person name="Smith C.D."/>
            <person name="Smith T.F."/>
            <person name="Spieth J."/>
            <person name="Stage D.E."/>
            <person name="Stark A."/>
            <person name="Stephan W."/>
            <person name="Strausberg R.L."/>
            <person name="Strempel S."/>
            <person name="Sturgill D."/>
            <person name="Sutton G."/>
            <person name="Sutton G.G."/>
            <person name="Tao W."/>
            <person name="Teichmann S."/>
            <person name="Tobari Y.N."/>
            <person name="Tomimura Y."/>
            <person name="Tsolas J.M."/>
            <person name="Valente V.L."/>
            <person name="Venter E."/>
            <person name="Venter J.C."/>
            <person name="Vicario S."/>
            <person name="Vieira F.G."/>
            <person name="Vilella A.J."/>
            <person name="Villasante A."/>
            <person name="Walenz B."/>
            <person name="Wang J."/>
            <person name="Wasserman M."/>
            <person name="Watts T."/>
            <person name="Wilson D."/>
            <person name="Wilson R.K."/>
            <person name="Wing R.A."/>
            <person name="Wolfner M.F."/>
            <person name="Wong A."/>
            <person name="Wong G.K."/>
            <person name="Wu C.I."/>
            <person name="Wu G."/>
            <person name="Yamamoto D."/>
            <person name="Yang H.P."/>
            <person name="Yang S.P."/>
            <person name="Yorke J.A."/>
            <person name="Yoshida K."/>
            <person name="Zdobnov E."/>
            <person name="Zhang P."/>
            <person name="Zhang Y."/>
            <person name="Zimin A.V."/>
            <person name="Baldwin J."/>
            <person name="Abdouelleil A."/>
            <person name="Abdulkadir J."/>
            <person name="Abebe A."/>
            <person name="Abera B."/>
            <person name="Abreu J."/>
            <person name="Acer S.C."/>
            <person name="Aftuck L."/>
            <person name="Alexander A."/>
            <person name="An P."/>
            <person name="Anderson E."/>
            <person name="Anderson S."/>
            <person name="Arachi H."/>
            <person name="Azer M."/>
            <person name="Bachantsang P."/>
            <person name="Barry A."/>
            <person name="Bayul T."/>
            <person name="Berlin A."/>
            <person name="Bessette D."/>
            <person name="Bloom T."/>
            <person name="Blye J."/>
            <person name="Boguslavskiy L."/>
            <person name="Bonnet C."/>
            <person name="Boukhgalter B."/>
            <person name="Bourzgui I."/>
            <person name="Brown A."/>
            <person name="Cahill P."/>
            <person name="Channer S."/>
            <person name="Cheshatsang Y."/>
            <person name="Chuda L."/>
            <person name="Citroen M."/>
            <person name="Collymore A."/>
            <person name="Cooke P."/>
            <person name="Costello M."/>
            <person name="D'Aco K."/>
            <person name="Daza R."/>
            <person name="De Haan G."/>
            <person name="DeGray S."/>
            <person name="DeMaso C."/>
            <person name="Dhargay N."/>
            <person name="Dooley K."/>
            <person name="Dooley E."/>
            <person name="Doricent M."/>
            <person name="Dorje P."/>
            <person name="Dorjee K."/>
            <person name="Dupes A."/>
            <person name="Elong R."/>
            <person name="Falk J."/>
            <person name="Farina A."/>
            <person name="Faro S."/>
            <person name="Ferguson D."/>
            <person name="Fisher S."/>
            <person name="Foley C.D."/>
            <person name="Franke A."/>
            <person name="Friedrich D."/>
            <person name="Gadbois L."/>
            <person name="Gearin G."/>
            <person name="Gearin C.R."/>
            <person name="Giannoukos G."/>
            <person name="Goode T."/>
            <person name="Graham J."/>
            <person name="Grandbois E."/>
            <person name="Grewal S."/>
            <person name="Gyaltsen K."/>
            <person name="Hafez N."/>
            <person name="Hagos B."/>
            <person name="Hall J."/>
            <person name="Henson C."/>
            <person name="Hollinger A."/>
            <person name="Honan T."/>
            <person name="Huard M.D."/>
            <person name="Hughes L."/>
            <person name="Hurhula B."/>
            <person name="Husby M.E."/>
            <person name="Kamat A."/>
            <person name="Kanga B."/>
            <person name="Kashin S."/>
            <person name="Khazanovich D."/>
            <person name="Kisner P."/>
            <person name="Lance K."/>
            <person name="Lara M."/>
            <person name="Lee W."/>
            <person name="Lennon N."/>
            <person name="Letendre F."/>
            <person name="LeVine R."/>
            <person name="Lipovsky A."/>
            <person name="Liu X."/>
            <person name="Liu J."/>
            <person name="Liu S."/>
            <person name="Lokyitsang T."/>
            <person name="Lokyitsang Y."/>
            <person name="Lubonja R."/>
            <person name="Lui A."/>
            <person name="MacDonald P."/>
            <person name="Magnisalis V."/>
            <person name="Maru K."/>
            <person name="Matthews C."/>
            <person name="McCusker W."/>
            <person name="McDonough S."/>
            <person name="Mehta T."/>
            <person name="Meldrim J."/>
            <person name="Meneus L."/>
            <person name="Mihai O."/>
            <person name="Mihalev A."/>
            <person name="Mihova T."/>
            <person name="Mittelman R."/>
            <person name="Mlenga V."/>
            <person name="Montmayeur A."/>
            <person name="Mulrain L."/>
            <person name="Navidi A."/>
            <person name="Naylor J."/>
            <person name="Negash T."/>
            <person name="Nguyen T."/>
            <person name="Nguyen N."/>
            <person name="Nicol R."/>
            <person name="Norbu C."/>
            <person name="Norbu N."/>
            <person name="Novod N."/>
            <person name="O'Neill B."/>
            <person name="Osman S."/>
            <person name="Markiewicz E."/>
            <person name="Oyono O.L."/>
            <person name="Patti C."/>
            <person name="Phunkhang P."/>
            <person name="Pierre F."/>
            <person name="Priest M."/>
            <person name="Raghuraman S."/>
            <person name="Rege F."/>
            <person name="Reyes R."/>
            <person name="Rise C."/>
            <person name="Rogov P."/>
            <person name="Ross K."/>
            <person name="Ryan E."/>
            <person name="Settipalli S."/>
            <person name="Shea T."/>
            <person name="Sherpa N."/>
            <person name="Shi L."/>
            <person name="Shih D."/>
            <person name="Sparrow T."/>
            <person name="Spaulding J."/>
            <person name="Stalker J."/>
            <person name="Stange-Thomann N."/>
            <person name="Stavropoulos S."/>
            <person name="Stone C."/>
            <person name="Strader C."/>
            <person name="Tesfaye S."/>
            <person name="Thomson T."/>
            <person name="Thoulutsang Y."/>
            <person name="Thoulutsang D."/>
            <person name="Topham K."/>
            <person name="Topping I."/>
            <person name="Tsamla T."/>
            <person name="Vassiliev H."/>
            <person name="Vo A."/>
            <person name="Wangchuk T."/>
            <person name="Wangdi T."/>
            <person name="Weiand M."/>
            <person name="Wilkinson J."/>
            <person name="Wilson A."/>
            <person name="Yadav S."/>
            <person name="Young G."/>
            <person name="Yu Q."/>
            <person name="Zembek L."/>
            <person name="Zhong D."/>
            <person name="Zimmer A."/>
            <person name="Zwirko Z."/>
            <person name="Jaffe D.B."/>
            <person name="Alvarez P."/>
            <person name="Brockman W."/>
            <person name="Butler J."/>
            <person name="Chin C."/>
            <person name="Gnerre S."/>
            <person name="Grabherr M."/>
            <person name="Kleber M."/>
            <person name="Mauceli E."/>
            <person name="MacCallum I."/>
        </authorList>
    </citation>
    <scope>NUCLEOTIDE SEQUENCE [LARGE SCALE GENOMIC DNA]</scope>
    <source>
        <strain evidence="3">Tucson 15081-1352.22</strain>
    </source>
</reference>
<dbReference type="HOGENOM" id="CLU_1257258_0_0_1"/>
<evidence type="ECO:0000313" key="2">
    <source>
        <dbReference type="EMBL" id="EDW07782.1"/>
    </source>
</evidence>
<name>B4L2C1_DROMO</name>
<protein>
    <submittedName>
        <fullName evidence="2">Uncharacterized protein</fullName>
    </submittedName>
</protein>
<evidence type="ECO:0000256" key="1">
    <source>
        <dbReference type="SAM" id="MobiDB-lite"/>
    </source>
</evidence>
<gene>
    <name evidence="2" type="primary">Dmoj\GI15942</name>
    <name evidence="2" type="ORF">Dmoj_GI15942</name>
</gene>
<organism evidence="2 3">
    <name type="scientific">Drosophila mojavensis</name>
    <name type="common">Fruit fly</name>
    <dbReference type="NCBI Taxonomy" id="7230"/>
    <lineage>
        <taxon>Eukaryota</taxon>
        <taxon>Metazoa</taxon>
        <taxon>Ecdysozoa</taxon>
        <taxon>Arthropoda</taxon>
        <taxon>Hexapoda</taxon>
        <taxon>Insecta</taxon>
        <taxon>Pterygota</taxon>
        <taxon>Neoptera</taxon>
        <taxon>Endopterygota</taxon>
        <taxon>Diptera</taxon>
        <taxon>Brachycera</taxon>
        <taxon>Muscomorpha</taxon>
        <taxon>Ephydroidea</taxon>
        <taxon>Drosophilidae</taxon>
        <taxon>Drosophila</taxon>
    </lineage>
</organism>
<keyword evidence="3" id="KW-1185">Reference proteome</keyword>
<dbReference type="AlphaFoldDB" id="B4L2C1"/>
<dbReference type="KEGG" id="dmo:Dmoj_GI15942"/>
<dbReference type="OMA" id="LMEVKDM"/>
<dbReference type="InParanoid" id="B4L2C1"/>
<dbReference type="Proteomes" id="UP000009192">
    <property type="component" value="Unassembled WGS sequence"/>
</dbReference>
<dbReference type="OrthoDB" id="7863457at2759"/>
<dbReference type="EMBL" id="CH933810">
    <property type="protein sequence ID" value="EDW07782.1"/>
    <property type="molecule type" value="Genomic_DNA"/>
</dbReference>